<gene>
    <name evidence="5" type="ORF">GCM10017083_17740</name>
</gene>
<evidence type="ECO:0000313" key="6">
    <source>
        <dbReference type="Proteomes" id="UP000630353"/>
    </source>
</evidence>
<evidence type="ECO:0000313" key="5">
    <source>
        <dbReference type="EMBL" id="GHD47399.1"/>
    </source>
</evidence>
<sequence>MIALPRPRAVVFDWDSTLVDNWGAITRALERTFLTMGHVPWTEDEVRAGAKKSLRDTFPDLFGDRSDEATRLFYDGFEAVHLETLRPLEGAGDLLEGLAARGIPTAIVSNKNGGYLRREATHLGWDRYFHRVIGATDAPRDKPAPDPVFMALDGSGIAAGPDVWFVGDSAVDLACAHAAGCIPVLVHPDDPHPEDLTRHPPAIHLPGCLALLMQLHD</sequence>
<dbReference type="InterPro" id="IPR050155">
    <property type="entry name" value="HAD-like_hydrolase_sf"/>
</dbReference>
<name>A0A919CP72_9PROT</name>
<keyword evidence="6" id="KW-1185">Reference proteome</keyword>
<dbReference type="EC" id="3.1.3.18" evidence="4"/>
<dbReference type="EMBL" id="BMZS01000003">
    <property type="protein sequence ID" value="GHD47399.1"/>
    <property type="molecule type" value="Genomic_DNA"/>
</dbReference>
<dbReference type="InterPro" id="IPR036412">
    <property type="entry name" value="HAD-like_sf"/>
</dbReference>
<dbReference type="SUPFAM" id="SSF56784">
    <property type="entry name" value="HAD-like"/>
    <property type="match status" value="1"/>
</dbReference>
<dbReference type="Pfam" id="PF13419">
    <property type="entry name" value="HAD_2"/>
    <property type="match status" value="1"/>
</dbReference>
<proteinExistence type="inferred from homology"/>
<accession>A0A919CP72</accession>
<dbReference type="Gene3D" id="1.10.150.730">
    <property type="match status" value="1"/>
</dbReference>
<dbReference type="AlphaFoldDB" id="A0A919CP72"/>
<dbReference type="GO" id="GO:0005829">
    <property type="term" value="C:cytosol"/>
    <property type="evidence" value="ECO:0007669"/>
    <property type="project" value="TreeGrafter"/>
</dbReference>
<dbReference type="RefSeq" id="WP_229836723.1">
    <property type="nucleotide sequence ID" value="NZ_BMZS01000003.1"/>
</dbReference>
<organism evidence="5 6">
    <name type="scientific">Thalassobaculum fulvum</name>
    <dbReference type="NCBI Taxonomy" id="1633335"/>
    <lineage>
        <taxon>Bacteria</taxon>
        <taxon>Pseudomonadati</taxon>
        <taxon>Pseudomonadota</taxon>
        <taxon>Alphaproteobacteria</taxon>
        <taxon>Rhodospirillales</taxon>
        <taxon>Thalassobaculaceae</taxon>
        <taxon>Thalassobaculum</taxon>
    </lineage>
</organism>
<dbReference type="SFLD" id="SFLDS00003">
    <property type="entry name" value="Haloacid_Dehalogenase"/>
    <property type="match status" value="1"/>
</dbReference>
<reference evidence="5" key="1">
    <citation type="journal article" date="2014" name="Int. J. Syst. Evol. Microbiol.">
        <title>Complete genome sequence of Corynebacterium casei LMG S-19264T (=DSM 44701T), isolated from a smear-ripened cheese.</title>
        <authorList>
            <consortium name="US DOE Joint Genome Institute (JGI-PGF)"/>
            <person name="Walter F."/>
            <person name="Albersmeier A."/>
            <person name="Kalinowski J."/>
            <person name="Ruckert C."/>
        </authorList>
    </citation>
    <scope>NUCLEOTIDE SEQUENCE</scope>
    <source>
        <strain evidence="5">KCTC 42651</strain>
    </source>
</reference>
<dbReference type="PANTHER" id="PTHR43434:SF1">
    <property type="entry name" value="PHOSPHOGLYCOLATE PHOSPHATASE"/>
    <property type="match status" value="1"/>
</dbReference>
<protein>
    <recommendedName>
        <fullName evidence="4">phosphoglycolate phosphatase</fullName>
        <ecNumber evidence="4">3.1.3.18</ecNumber>
    </recommendedName>
</protein>
<dbReference type="PANTHER" id="PTHR43434">
    <property type="entry name" value="PHOSPHOGLYCOLATE PHOSPHATASE"/>
    <property type="match status" value="1"/>
</dbReference>
<dbReference type="InterPro" id="IPR041492">
    <property type="entry name" value="HAD_2"/>
</dbReference>
<comment type="pathway">
    <text evidence="2">Organic acid metabolism; glycolate biosynthesis; glycolate from 2-phosphoglycolate: step 1/1.</text>
</comment>
<comment type="catalytic activity">
    <reaction evidence="1">
        <text>2-phosphoglycolate + H2O = glycolate + phosphate</text>
        <dbReference type="Rhea" id="RHEA:14369"/>
        <dbReference type="ChEBI" id="CHEBI:15377"/>
        <dbReference type="ChEBI" id="CHEBI:29805"/>
        <dbReference type="ChEBI" id="CHEBI:43474"/>
        <dbReference type="ChEBI" id="CHEBI:58033"/>
        <dbReference type="EC" id="3.1.3.18"/>
    </reaction>
</comment>
<reference evidence="5" key="2">
    <citation type="submission" date="2020-09" db="EMBL/GenBank/DDBJ databases">
        <authorList>
            <person name="Sun Q."/>
            <person name="Kim S."/>
        </authorList>
    </citation>
    <scope>NUCLEOTIDE SEQUENCE</scope>
    <source>
        <strain evidence="5">KCTC 42651</strain>
    </source>
</reference>
<evidence type="ECO:0000256" key="2">
    <source>
        <dbReference type="ARBA" id="ARBA00004818"/>
    </source>
</evidence>
<dbReference type="SFLD" id="SFLDG01129">
    <property type="entry name" value="C1.5:_HAD__Beta-PGM__Phosphata"/>
    <property type="match status" value="1"/>
</dbReference>
<dbReference type="InterPro" id="IPR006439">
    <property type="entry name" value="HAD-SF_hydro_IA"/>
</dbReference>
<dbReference type="GO" id="GO:0008967">
    <property type="term" value="F:phosphoglycolate phosphatase activity"/>
    <property type="evidence" value="ECO:0007669"/>
    <property type="project" value="UniProtKB-EC"/>
</dbReference>
<evidence type="ECO:0000256" key="3">
    <source>
        <dbReference type="ARBA" id="ARBA00006171"/>
    </source>
</evidence>
<comment type="similarity">
    <text evidence="3">Belongs to the HAD-like hydrolase superfamily. CbbY/CbbZ/Gph/YieH family.</text>
</comment>
<comment type="caution">
    <text evidence="5">The sequence shown here is derived from an EMBL/GenBank/DDBJ whole genome shotgun (WGS) entry which is preliminary data.</text>
</comment>
<dbReference type="GO" id="GO:0006281">
    <property type="term" value="P:DNA repair"/>
    <property type="evidence" value="ECO:0007669"/>
    <property type="project" value="TreeGrafter"/>
</dbReference>
<dbReference type="InterPro" id="IPR023214">
    <property type="entry name" value="HAD_sf"/>
</dbReference>
<evidence type="ECO:0000256" key="1">
    <source>
        <dbReference type="ARBA" id="ARBA00000830"/>
    </source>
</evidence>
<dbReference type="PRINTS" id="PR00413">
    <property type="entry name" value="HADHALOGNASE"/>
</dbReference>
<dbReference type="Gene3D" id="3.40.50.1000">
    <property type="entry name" value="HAD superfamily/HAD-like"/>
    <property type="match status" value="1"/>
</dbReference>
<dbReference type="Proteomes" id="UP000630353">
    <property type="component" value="Unassembled WGS sequence"/>
</dbReference>
<evidence type="ECO:0000256" key="4">
    <source>
        <dbReference type="ARBA" id="ARBA00013078"/>
    </source>
</evidence>